<dbReference type="InterPro" id="IPR050557">
    <property type="entry name" value="RTX_toxin/Mannuronan_C5-epim"/>
</dbReference>
<dbReference type="SUPFAM" id="SSF51120">
    <property type="entry name" value="beta-Roll"/>
    <property type="match status" value="2"/>
</dbReference>
<name>A0A923M9W9_9BURK</name>
<dbReference type="PANTHER" id="PTHR38340">
    <property type="entry name" value="S-LAYER PROTEIN"/>
    <property type="match status" value="1"/>
</dbReference>
<protein>
    <submittedName>
        <fullName evidence="9">M10 family metallopeptidase C-terminal domain-containing protein</fullName>
    </submittedName>
</protein>
<proteinExistence type="inferred from homology"/>
<dbReference type="GO" id="GO:0005576">
    <property type="term" value="C:extracellular region"/>
    <property type="evidence" value="ECO:0007669"/>
    <property type="project" value="UniProtKB-SubCell"/>
</dbReference>
<dbReference type="InterPro" id="IPR011049">
    <property type="entry name" value="Serralysin-like_metalloprot_C"/>
</dbReference>
<dbReference type="InterPro" id="IPR018511">
    <property type="entry name" value="Hemolysin-typ_Ca-bd_CS"/>
</dbReference>
<accession>A0A923M9W9</accession>
<comment type="caution">
    <text evidence="9">The sequence shown here is derived from an EMBL/GenBank/DDBJ whole genome shotgun (WGS) entry which is preliminary data.</text>
</comment>
<dbReference type="PROSITE" id="PS00330">
    <property type="entry name" value="HEMOLYSIN_CALCIUM"/>
    <property type="match status" value="1"/>
</dbReference>
<keyword evidence="4" id="KW-0645">Protease</keyword>
<keyword evidence="3" id="KW-0964">Secreted</keyword>
<dbReference type="SUPFAM" id="SSF55486">
    <property type="entry name" value="Metalloproteases ('zincins'), catalytic domain"/>
    <property type="match status" value="1"/>
</dbReference>
<dbReference type="InterPro" id="IPR001343">
    <property type="entry name" value="Hemolysn_Ca-bd"/>
</dbReference>
<dbReference type="Pfam" id="PF00353">
    <property type="entry name" value="HemolysinCabind"/>
    <property type="match status" value="4"/>
</dbReference>
<dbReference type="GO" id="GO:0008270">
    <property type="term" value="F:zinc ion binding"/>
    <property type="evidence" value="ECO:0007669"/>
    <property type="project" value="InterPro"/>
</dbReference>
<dbReference type="GO" id="GO:0005509">
    <property type="term" value="F:calcium ion binding"/>
    <property type="evidence" value="ECO:0007669"/>
    <property type="project" value="InterPro"/>
</dbReference>
<dbReference type="GO" id="GO:0031012">
    <property type="term" value="C:extracellular matrix"/>
    <property type="evidence" value="ECO:0007669"/>
    <property type="project" value="InterPro"/>
</dbReference>
<reference evidence="9" key="1">
    <citation type="submission" date="2020-08" db="EMBL/GenBank/DDBJ databases">
        <title>Ramlibacter sp. GTP1 16S ribosomal RNA gene genome sequencing and assembly.</title>
        <authorList>
            <person name="Kang M."/>
        </authorList>
    </citation>
    <scope>NUCLEOTIDE SEQUENCE</scope>
    <source>
        <strain evidence="9">GTP1</strain>
    </source>
</reference>
<dbReference type="InterPro" id="IPR034033">
    <property type="entry name" value="Serralysin-like"/>
</dbReference>
<evidence type="ECO:0000256" key="4">
    <source>
        <dbReference type="ARBA" id="ARBA00022670"/>
    </source>
</evidence>
<feature type="domain" description="Peptidase metallopeptidase" evidence="8">
    <location>
        <begin position="193"/>
        <end position="353"/>
    </location>
</feature>
<dbReference type="GO" id="GO:0004222">
    <property type="term" value="F:metalloendopeptidase activity"/>
    <property type="evidence" value="ECO:0007669"/>
    <property type="project" value="InterPro"/>
</dbReference>
<evidence type="ECO:0000256" key="6">
    <source>
        <dbReference type="ARBA" id="ARBA00022801"/>
    </source>
</evidence>
<evidence type="ECO:0000256" key="7">
    <source>
        <dbReference type="ARBA" id="ARBA00022833"/>
    </source>
</evidence>
<dbReference type="Gene3D" id="2.150.10.10">
    <property type="entry name" value="Serralysin-like metalloprotease, C-terminal"/>
    <property type="match status" value="3"/>
</dbReference>
<comment type="subcellular location">
    <subcellularLocation>
        <location evidence="1">Secreted</location>
    </subcellularLocation>
</comment>
<evidence type="ECO:0000256" key="2">
    <source>
        <dbReference type="ARBA" id="ARBA00009490"/>
    </source>
</evidence>
<dbReference type="AlphaFoldDB" id="A0A923M9W9"/>
<dbReference type="PANTHER" id="PTHR38340:SF1">
    <property type="entry name" value="S-LAYER PROTEIN"/>
    <property type="match status" value="1"/>
</dbReference>
<evidence type="ECO:0000313" key="10">
    <source>
        <dbReference type="Proteomes" id="UP000596827"/>
    </source>
</evidence>
<dbReference type="RefSeq" id="WP_187081916.1">
    <property type="nucleotide sequence ID" value="NZ_JACORU010000004.1"/>
</dbReference>
<dbReference type="PRINTS" id="PR00313">
    <property type="entry name" value="CABNDNGRPT"/>
</dbReference>
<dbReference type="InterPro" id="IPR001818">
    <property type="entry name" value="Pept_M10_metallopeptidase"/>
</dbReference>
<dbReference type="Gene3D" id="3.40.390.10">
    <property type="entry name" value="Collagenase (Catalytic Domain)"/>
    <property type="match status" value="1"/>
</dbReference>
<sequence length="686" mass="71424">MPVFNGTALAETLTGSTGDDTLLGAGGNDRLITRDGNDSVEGGDGDDEINGFGTIASYNFFNSSGNKIARGGNGNDFVFGGRGNDTLYGDAGNDVLVGDSGDDTLDGGAGVDAMSGGAGNDTFYVRDLTDFISDTSGTDRAIVSVNFAKLPTSVESVTYVDGALPIPYWLDALLHDNSNGGRYLDILGAARTLGYAFPTAMPTYLTEAQDTRGWTPFTAAEQAAARLALDYISTVIDVRFVPVTDTDTTNVISFSNNLHDGTFGTNGHGYTPATVPRGNDVFMNTGLIAAALADNTFGAVVLIHELGHALGLKHPHDEGSTPSEPPYLPDAEDTRLWTVMSYTDNRVSWHYAYRDLDIAALQYMYGPSRTSRTGNDTYTLSETAPNFIWDGAGTDTIDGSGLSRGLTLYLAPGYWGFVGASKSSLITSAGQVTVNFGTTIENATGSAFADTITGNDAANVLQGRGGDDTLSGGAGTDTAVYRGARSDYTITYSNAASGYVVQDNVAGRDGRDLVRDIEQLQFFDRTINTSAGDGAARGDLLLAVGVYRGLYGAAPPRAAFDDAVRSVAISSVPGYASAVASSFVAQATDAFTGSVMSNFGITANALGGATPSASFDALRGALSQIFELFALARGQVVLNMATLLRGLEADAVFGGVARTWNARVGADLDTLAPLALVGVHEDPPPV</sequence>
<dbReference type="SMART" id="SM00235">
    <property type="entry name" value="ZnMc"/>
    <property type="match status" value="1"/>
</dbReference>
<evidence type="ECO:0000256" key="3">
    <source>
        <dbReference type="ARBA" id="ARBA00022525"/>
    </source>
</evidence>
<dbReference type="InterPro" id="IPR006026">
    <property type="entry name" value="Peptidase_Metallo"/>
</dbReference>
<dbReference type="Pfam" id="PF00413">
    <property type="entry name" value="Peptidase_M10"/>
    <property type="match status" value="1"/>
</dbReference>
<dbReference type="EMBL" id="JACORU010000004">
    <property type="protein sequence ID" value="MBC5765444.1"/>
    <property type="molecule type" value="Genomic_DNA"/>
</dbReference>
<evidence type="ECO:0000256" key="1">
    <source>
        <dbReference type="ARBA" id="ARBA00004613"/>
    </source>
</evidence>
<comment type="similarity">
    <text evidence="2">Belongs to the peptidase M10B family.</text>
</comment>
<keyword evidence="5" id="KW-0479">Metal-binding</keyword>
<organism evidence="9 10">
    <name type="scientific">Ramlibacter albus</name>
    <dbReference type="NCBI Taxonomy" id="2079448"/>
    <lineage>
        <taxon>Bacteria</taxon>
        <taxon>Pseudomonadati</taxon>
        <taxon>Pseudomonadota</taxon>
        <taxon>Betaproteobacteria</taxon>
        <taxon>Burkholderiales</taxon>
        <taxon>Comamonadaceae</taxon>
        <taxon>Ramlibacter</taxon>
    </lineage>
</organism>
<dbReference type="InterPro" id="IPR024079">
    <property type="entry name" value="MetalloPept_cat_dom_sf"/>
</dbReference>
<keyword evidence="6" id="KW-0378">Hydrolase</keyword>
<keyword evidence="10" id="KW-1185">Reference proteome</keyword>
<dbReference type="CDD" id="cd04277">
    <property type="entry name" value="ZnMc_serralysin_like"/>
    <property type="match status" value="1"/>
</dbReference>
<evidence type="ECO:0000313" key="9">
    <source>
        <dbReference type="EMBL" id="MBC5765444.1"/>
    </source>
</evidence>
<gene>
    <name evidence="9" type="ORF">H8R02_13330</name>
</gene>
<dbReference type="GO" id="GO:0006508">
    <property type="term" value="P:proteolysis"/>
    <property type="evidence" value="ECO:0007669"/>
    <property type="project" value="UniProtKB-KW"/>
</dbReference>
<keyword evidence="7" id="KW-0862">Zinc</keyword>
<dbReference type="Proteomes" id="UP000596827">
    <property type="component" value="Unassembled WGS sequence"/>
</dbReference>
<evidence type="ECO:0000256" key="5">
    <source>
        <dbReference type="ARBA" id="ARBA00022723"/>
    </source>
</evidence>
<evidence type="ECO:0000259" key="8">
    <source>
        <dbReference type="SMART" id="SM00235"/>
    </source>
</evidence>